<evidence type="ECO:0000256" key="5">
    <source>
        <dbReference type="PROSITE-ProRule" id="PRU00339"/>
    </source>
</evidence>
<dbReference type="InterPro" id="IPR008271">
    <property type="entry name" value="Ser/Thr_kinase_AS"/>
</dbReference>
<keyword evidence="5" id="KW-0802">TPR repeat</keyword>
<dbReference type="PROSITE" id="PS00108">
    <property type="entry name" value="PROTEIN_KINASE_ST"/>
    <property type="match status" value="1"/>
</dbReference>
<keyword evidence="3 8" id="KW-0418">Kinase</keyword>
<proteinExistence type="predicted"/>
<accession>A0ABU5HF65</accession>
<dbReference type="CDD" id="cd14014">
    <property type="entry name" value="STKc_PknB_like"/>
    <property type="match status" value="1"/>
</dbReference>
<feature type="repeat" description="TPR" evidence="5">
    <location>
        <begin position="633"/>
        <end position="666"/>
    </location>
</feature>
<keyword evidence="1 8" id="KW-0808">Transferase</keyword>
<keyword evidence="2 6" id="KW-0547">Nucleotide-binding</keyword>
<dbReference type="PANTHER" id="PTHR43289">
    <property type="entry name" value="MITOGEN-ACTIVATED PROTEIN KINASE KINASE KINASE 20-RELATED"/>
    <property type="match status" value="1"/>
</dbReference>
<evidence type="ECO:0000256" key="2">
    <source>
        <dbReference type="ARBA" id="ARBA00022741"/>
    </source>
</evidence>
<dbReference type="Gene3D" id="1.10.510.10">
    <property type="entry name" value="Transferase(Phosphotransferase) domain 1"/>
    <property type="match status" value="1"/>
</dbReference>
<dbReference type="Gene3D" id="1.25.40.10">
    <property type="entry name" value="Tetratricopeptide repeat domain"/>
    <property type="match status" value="3"/>
</dbReference>
<feature type="binding site" evidence="6">
    <location>
        <position position="111"/>
    </location>
    <ligand>
        <name>ATP</name>
        <dbReference type="ChEBI" id="CHEBI:30616"/>
    </ligand>
</feature>
<protein>
    <submittedName>
        <fullName evidence="8">Serine/threonine-protein kinase</fullName>
        <ecNumber evidence="8">2.7.11.1</ecNumber>
    </submittedName>
</protein>
<dbReference type="RefSeq" id="WP_321550490.1">
    <property type="nucleotide sequence ID" value="NZ_JAXIVS010000016.1"/>
</dbReference>
<dbReference type="Pfam" id="PF13424">
    <property type="entry name" value="TPR_12"/>
    <property type="match status" value="2"/>
</dbReference>
<dbReference type="Proteomes" id="UP001291309">
    <property type="component" value="Unassembled WGS sequence"/>
</dbReference>
<dbReference type="Gene3D" id="3.30.200.20">
    <property type="entry name" value="Phosphorylase Kinase, domain 1"/>
    <property type="match status" value="1"/>
</dbReference>
<dbReference type="PROSITE" id="PS50011">
    <property type="entry name" value="PROTEIN_KINASE_DOM"/>
    <property type="match status" value="1"/>
</dbReference>
<dbReference type="InterPro" id="IPR000719">
    <property type="entry name" value="Prot_kinase_dom"/>
</dbReference>
<dbReference type="Pfam" id="PF13374">
    <property type="entry name" value="TPR_10"/>
    <property type="match status" value="1"/>
</dbReference>
<dbReference type="Pfam" id="PF00069">
    <property type="entry name" value="Pkinase"/>
    <property type="match status" value="1"/>
</dbReference>
<evidence type="ECO:0000256" key="1">
    <source>
        <dbReference type="ARBA" id="ARBA00022679"/>
    </source>
</evidence>
<name>A0ABU5HF65_9BACT</name>
<dbReference type="GO" id="GO:0004674">
    <property type="term" value="F:protein serine/threonine kinase activity"/>
    <property type="evidence" value="ECO:0007669"/>
    <property type="project" value="UniProtKB-EC"/>
</dbReference>
<dbReference type="EMBL" id="JAXIVS010000016">
    <property type="protein sequence ID" value="MDY7231774.1"/>
    <property type="molecule type" value="Genomic_DNA"/>
</dbReference>
<dbReference type="InterPro" id="IPR017441">
    <property type="entry name" value="Protein_kinase_ATP_BS"/>
</dbReference>
<evidence type="ECO:0000313" key="9">
    <source>
        <dbReference type="Proteomes" id="UP001291309"/>
    </source>
</evidence>
<dbReference type="InterPro" id="IPR011990">
    <property type="entry name" value="TPR-like_helical_dom_sf"/>
</dbReference>
<sequence>MRCLDEATFMEVMLGGLPPARVAELDAHLDTCPSCRRLMAQALQARTSEPVDAADSLASTGPSSSSAVEAAPLARGTAVGRYLVLERLGAGGMGVVYAAYDPELDRRVALKLLRTRGLGLELEAGRALLLREAQAMARVSHPHVVPIYDVGTFGEQVFLAMELVEAQTLRQWLLVAPRSWREVRDAFVQAGRGLAAAHAAGLVHGDVKPENLLVGRDGRVRVTDFGLARTATSGGGEVPRLVGGTPAYMAPEQLAGDGQVDARSDQFSLCVALYEALHGERPFQGATVDALSLEVRAGRVRPAPRGSSVPAWLHRAVLRGLEVEPSRRHASLEALLAALLADPGARRRRWLAWAGGMALVLGAVVATHALHAHQARACAGAAERAMASVWGTPHQRAVEAAFLGTERPFATAAWAQVRRSLNAYTSAWVTTRTAACEATRVRGEQSEEVLGKRMRCLDGRLAEVAALTQVLAQADADVVGRALRAVESLPAPSGCSDSATLARGAEPSEALRAALVRARALEAAGRYAEGLSVALPAAESARKEGDRAGSAEGLLAVAELREQAGDYRGAEEALFESLWAAEAVGHDRVAARGWTLAVRLTGERFEQFALARRWRERADAALLRLGGDDGLRARLHVNVGRVLYVQGHYAEAEAQHRQALELLERTVGPESLAVSEVLLKRCAAWTSLGRTEEALELGHRALALREHALGPEHPEVGMALAELAEVRWYRSEFAEAERLSLRSIEVLERALGPEHPGLVSALNTLATTRIPLGWKPVELLPMLERALRLMEASGGADSSDSAVLTHNIAATMARAGRVQEAGRLLAEATARLERKLGREHPTLVVMLISLADVHRMQGKLAEALPHYERAAAIQDSLVEDRQNLWGQTLLNLGRVYVDLGRPGDAVAPLSRLLAGRERTHVSPMVGAVGRFFLARALWDSGGDRQRALQLATEARTLVDDQDPSAPRFRKDLEAWLARHER</sequence>
<evidence type="ECO:0000256" key="4">
    <source>
        <dbReference type="ARBA" id="ARBA00022840"/>
    </source>
</evidence>
<organism evidence="8 9">
    <name type="scientific">Hyalangium rubrum</name>
    <dbReference type="NCBI Taxonomy" id="3103134"/>
    <lineage>
        <taxon>Bacteria</taxon>
        <taxon>Pseudomonadati</taxon>
        <taxon>Myxococcota</taxon>
        <taxon>Myxococcia</taxon>
        <taxon>Myxococcales</taxon>
        <taxon>Cystobacterineae</taxon>
        <taxon>Archangiaceae</taxon>
        <taxon>Hyalangium</taxon>
    </lineage>
</organism>
<dbReference type="PROSITE" id="PS00107">
    <property type="entry name" value="PROTEIN_KINASE_ATP"/>
    <property type="match status" value="1"/>
</dbReference>
<dbReference type="Gene3D" id="1.10.10.1320">
    <property type="entry name" value="Anti-sigma factor, zinc-finger domain"/>
    <property type="match status" value="1"/>
</dbReference>
<dbReference type="Pfam" id="PF13490">
    <property type="entry name" value="zf-HC2"/>
    <property type="match status" value="1"/>
</dbReference>
<dbReference type="EC" id="2.7.11.1" evidence="8"/>
<evidence type="ECO:0000313" key="8">
    <source>
        <dbReference type="EMBL" id="MDY7231774.1"/>
    </source>
</evidence>
<evidence type="ECO:0000256" key="6">
    <source>
        <dbReference type="PROSITE-ProRule" id="PRU10141"/>
    </source>
</evidence>
<gene>
    <name evidence="8" type="ORF">SYV04_35635</name>
</gene>
<dbReference type="InterPro" id="IPR041916">
    <property type="entry name" value="Anti_sigma_zinc_sf"/>
</dbReference>
<evidence type="ECO:0000259" key="7">
    <source>
        <dbReference type="PROSITE" id="PS50011"/>
    </source>
</evidence>
<reference evidence="8 9" key="1">
    <citation type="submission" date="2023-12" db="EMBL/GenBank/DDBJ databases">
        <title>the genome sequence of Hyalangium sp. s54d21.</title>
        <authorList>
            <person name="Zhang X."/>
        </authorList>
    </citation>
    <scope>NUCLEOTIDE SEQUENCE [LARGE SCALE GENOMIC DNA]</scope>
    <source>
        <strain evidence="9">s54d21</strain>
    </source>
</reference>
<keyword evidence="9" id="KW-1185">Reference proteome</keyword>
<feature type="domain" description="Protein kinase" evidence="7">
    <location>
        <begin position="82"/>
        <end position="340"/>
    </location>
</feature>
<dbReference type="PROSITE" id="PS50005">
    <property type="entry name" value="TPR"/>
    <property type="match status" value="1"/>
</dbReference>
<dbReference type="InterPro" id="IPR019734">
    <property type="entry name" value="TPR_rpt"/>
</dbReference>
<comment type="caution">
    <text evidence="8">The sequence shown here is derived from an EMBL/GenBank/DDBJ whole genome shotgun (WGS) entry which is preliminary data.</text>
</comment>
<dbReference type="InterPro" id="IPR027383">
    <property type="entry name" value="Znf_put"/>
</dbReference>
<dbReference type="SMART" id="SM00220">
    <property type="entry name" value="S_TKc"/>
    <property type="match status" value="1"/>
</dbReference>
<keyword evidence="4 6" id="KW-0067">ATP-binding</keyword>
<dbReference type="SUPFAM" id="SSF48452">
    <property type="entry name" value="TPR-like"/>
    <property type="match status" value="2"/>
</dbReference>
<dbReference type="PANTHER" id="PTHR43289:SF6">
    <property type="entry name" value="SERINE_THREONINE-PROTEIN KINASE NEKL-3"/>
    <property type="match status" value="1"/>
</dbReference>
<dbReference type="SUPFAM" id="SSF56112">
    <property type="entry name" value="Protein kinase-like (PK-like)"/>
    <property type="match status" value="1"/>
</dbReference>
<evidence type="ECO:0000256" key="3">
    <source>
        <dbReference type="ARBA" id="ARBA00022777"/>
    </source>
</evidence>
<dbReference type="InterPro" id="IPR011009">
    <property type="entry name" value="Kinase-like_dom_sf"/>
</dbReference>
<dbReference type="SMART" id="SM00028">
    <property type="entry name" value="TPR"/>
    <property type="match status" value="4"/>
</dbReference>